<dbReference type="Pfam" id="PF13279">
    <property type="entry name" value="4HBT_2"/>
    <property type="match status" value="1"/>
</dbReference>
<gene>
    <name evidence="2" type="ORF">GRS66_000301</name>
</gene>
<accession>A0A6C1DLX3</accession>
<sequence length="230" mass="27092">MGVCTIFRWLFAAYLLSSYKSLPGAYFVRFYYYVIQNLFLPMFTGFETENIKKLEKNEYGCFSYTSLDTYASPFECDFYFHKSNSTYFAELDISRGNLMCKIFQKLMLNSKHYPYIPVANVFTNFLKEIKPFQKYSVSSRIICWDEKWIYVMSRFTIKKGTVLCSLSLTKYVLKDGRKTIKPKDALEYCGLYNEKVAKISEDNLKLLTERCGFHETVPLENLSQEYCSEI</sequence>
<dbReference type="Proteomes" id="UP000501346">
    <property type="component" value="Chromosome ScII"/>
</dbReference>
<evidence type="ECO:0000313" key="3">
    <source>
        <dbReference type="Proteomes" id="UP000501346"/>
    </source>
</evidence>
<dbReference type="CDD" id="cd00586">
    <property type="entry name" value="4HBT"/>
    <property type="match status" value="1"/>
</dbReference>
<reference evidence="2 3" key="1">
    <citation type="journal article" date="2019" name="BMC Genomics">
        <title>Chromosome level assembly and comparative genome analysis confirm lager-brewing yeasts originated from a single hybridization.</title>
        <authorList>
            <person name="Salazar A.N."/>
            <person name="Gorter de Vries A.R."/>
            <person name="van den Broek M."/>
            <person name="Brouwers N."/>
            <person name="de la Torre Cortes P."/>
            <person name="Kuijpers N.G.A."/>
            <person name="Daran J.G."/>
            <person name="Abeel T."/>
        </authorList>
    </citation>
    <scope>NUCLEOTIDE SEQUENCE [LARGE SCALE GENOMIC DNA]</scope>
    <source>
        <strain evidence="2 3">CBS 1483</strain>
    </source>
</reference>
<evidence type="ECO:0008006" key="4">
    <source>
        <dbReference type="Google" id="ProtNLM"/>
    </source>
</evidence>
<dbReference type="SMR" id="A0A6C1DLX3"/>
<keyword evidence="3" id="KW-1185">Reference proteome</keyword>
<evidence type="ECO:0000256" key="1">
    <source>
        <dbReference type="ARBA" id="ARBA00038476"/>
    </source>
</evidence>
<evidence type="ECO:0000313" key="2">
    <source>
        <dbReference type="EMBL" id="QID78098.1"/>
    </source>
</evidence>
<dbReference type="OrthoDB" id="265761at2759"/>
<proteinExistence type="inferred from homology"/>
<dbReference type="PANTHER" id="PTHR12475">
    <property type="match status" value="1"/>
</dbReference>
<dbReference type="Gene3D" id="3.10.129.10">
    <property type="entry name" value="Hotdog Thioesterase"/>
    <property type="match status" value="1"/>
</dbReference>
<dbReference type="AlphaFoldDB" id="A0A6C1DLX3"/>
<dbReference type="InterPro" id="IPR029069">
    <property type="entry name" value="HotDog_dom_sf"/>
</dbReference>
<comment type="similarity">
    <text evidence="1">Belongs to the lcsJ thioesterase family.</text>
</comment>
<organism evidence="2 3">
    <name type="scientific">Saccharomyces pastorianus</name>
    <name type="common">Lager yeast</name>
    <name type="synonym">Saccharomyces cerevisiae x Saccharomyces eubayanus</name>
    <dbReference type="NCBI Taxonomy" id="27292"/>
    <lineage>
        <taxon>Eukaryota</taxon>
        <taxon>Fungi</taxon>
        <taxon>Dikarya</taxon>
        <taxon>Ascomycota</taxon>
        <taxon>Saccharomycotina</taxon>
        <taxon>Saccharomycetes</taxon>
        <taxon>Saccharomycetales</taxon>
        <taxon>Saccharomycetaceae</taxon>
        <taxon>Saccharomyces</taxon>
    </lineage>
</organism>
<dbReference type="PANTHER" id="PTHR12475:SF4">
    <property type="entry name" value="PROTEIN THEM6"/>
    <property type="match status" value="1"/>
</dbReference>
<protein>
    <recommendedName>
        <fullName evidence="4">YBR096W-like protein</fullName>
    </recommendedName>
</protein>
<dbReference type="SUPFAM" id="SSF54637">
    <property type="entry name" value="Thioesterase/thiol ester dehydrase-isomerase"/>
    <property type="match status" value="1"/>
</dbReference>
<dbReference type="InterPro" id="IPR051490">
    <property type="entry name" value="THEM6_lcsJ_thioesterase"/>
</dbReference>
<dbReference type="EMBL" id="CP048984">
    <property type="protein sequence ID" value="QID78098.1"/>
    <property type="molecule type" value="Genomic_DNA"/>
</dbReference>
<name>A0A6C1DLX3_SACPS</name>